<protein>
    <submittedName>
        <fullName evidence="2">Uncharacterized protein</fullName>
    </submittedName>
</protein>
<sequence length="70" mass="7809">MIDQGIDPRDEKLKRLAELVAKQTETIRQEVTVSDAWAVYIEDRKKKMECPSFKGSPGSCPKGGPRCQTG</sequence>
<feature type="region of interest" description="Disordered" evidence="1">
    <location>
        <begin position="49"/>
        <end position="70"/>
    </location>
</feature>
<feature type="compositionally biased region" description="Low complexity" evidence="1">
    <location>
        <begin position="50"/>
        <end position="70"/>
    </location>
</feature>
<accession>A0A5K7YJP3</accession>
<dbReference type="EMBL" id="AP021874">
    <property type="protein sequence ID" value="BBO69088.1"/>
    <property type="molecule type" value="Genomic_DNA"/>
</dbReference>
<dbReference type="KEGG" id="dalk:DSCA_30180"/>
<reference evidence="2 3" key="1">
    <citation type="submission" date="2019-11" db="EMBL/GenBank/DDBJ databases">
        <title>Comparative genomics of hydrocarbon-degrading Desulfosarcina strains.</title>
        <authorList>
            <person name="Watanabe M."/>
            <person name="Kojima H."/>
            <person name="Fukui M."/>
        </authorList>
    </citation>
    <scope>NUCLEOTIDE SEQUENCE [LARGE SCALE GENOMIC DNA]</scope>
    <source>
        <strain evidence="2 3">PL12</strain>
    </source>
</reference>
<keyword evidence="3" id="KW-1185">Reference proteome</keyword>
<evidence type="ECO:0000313" key="3">
    <source>
        <dbReference type="Proteomes" id="UP000427906"/>
    </source>
</evidence>
<dbReference type="AlphaFoldDB" id="A0A5K7YJP3"/>
<evidence type="ECO:0000256" key="1">
    <source>
        <dbReference type="SAM" id="MobiDB-lite"/>
    </source>
</evidence>
<gene>
    <name evidence="2" type="ORF">DSCA_30180</name>
</gene>
<evidence type="ECO:0000313" key="2">
    <source>
        <dbReference type="EMBL" id="BBO69088.1"/>
    </source>
</evidence>
<name>A0A5K7YJP3_9BACT</name>
<dbReference type="Proteomes" id="UP000427906">
    <property type="component" value="Chromosome"/>
</dbReference>
<proteinExistence type="predicted"/>
<organism evidence="2 3">
    <name type="scientific">Desulfosarcina alkanivorans</name>
    <dbReference type="NCBI Taxonomy" id="571177"/>
    <lineage>
        <taxon>Bacteria</taxon>
        <taxon>Pseudomonadati</taxon>
        <taxon>Thermodesulfobacteriota</taxon>
        <taxon>Desulfobacteria</taxon>
        <taxon>Desulfobacterales</taxon>
        <taxon>Desulfosarcinaceae</taxon>
        <taxon>Desulfosarcina</taxon>
    </lineage>
</organism>